<evidence type="ECO:0000313" key="3">
    <source>
        <dbReference type="Proteomes" id="UP000245212"/>
    </source>
</evidence>
<organism evidence="2 3">
    <name type="scientific">Corticimicrobacter populi</name>
    <dbReference type="NCBI Taxonomy" id="2175229"/>
    <lineage>
        <taxon>Bacteria</taxon>
        <taxon>Pseudomonadati</taxon>
        <taxon>Pseudomonadota</taxon>
        <taxon>Betaproteobacteria</taxon>
        <taxon>Burkholderiales</taxon>
        <taxon>Alcaligenaceae</taxon>
        <taxon>Corticimicrobacter</taxon>
    </lineage>
</organism>
<dbReference type="AlphaFoldDB" id="A0A2V1JZA9"/>
<keyword evidence="3" id="KW-1185">Reference proteome</keyword>
<reference evidence="3" key="1">
    <citation type="submission" date="2018-05" db="EMBL/GenBank/DDBJ databases">
        <authorList>
            <person name="Li Y."/>
        </authorList>
    </citation>
    <scope>NUCLEOTIDE SEQUENCE [LARGE SCALE GENOMIC DNA]</scope>
    <source>
        <strain evidence="3">3d-2-2</strain>
    </source>
</reference>
<evidence type="ECO:0008006" key="4">
    <source>
        <dbReference type="Google" id="ProtNLM"/>
    </source>
</evidence>
<dbReference type="Proteomes" id="UP000245212">
    <property type="component" value="Unassembled WGS sequence"/>
</dbReference>
<feature type="signal peptide" evidence="1">
    <location>
        <begin position="1"/>
        <end position="22"/>
    </location>
</feature>
<proteinExistence type="predicted"/>
<gene>
    <name evidence="2" type="ORF">DD235_13760</name>
</gene>
<dbReference type="RefSeq" id="WP_109062673.1">
    <property type="nucleotide sequence ID" value="NZ_QETA01000006.1"/>
</dbReference>
<evidence type="ECO:0000313" key="2">
    <source>
        <dbReference type="EMBL" id="PWF21857.1"/>
    </source>
</evidence>
<name>A0A2V1JZA9_9BURK</name>
<dbReference type="EMBL" id="QETA01000006">
    <property type="protein sequence ID" value="PWF21857.1"/>
    <property type="molecule type" value="Genomic_DNA"/>
</dbReference>
<comment type="caution">
    <text evidence="2">The sequence shown here is derived from an EMBL/GenBank/DDBJ whole genome shotgun (WGS) entry which is preliminary data.</text>
</comment>
<evidence type="ECO:0000256" key="1">
    <source>
        <dbReference type="SAM" id="SignalP"/>
    </source>
</evidence>
<feature type="chain" id="PRO_5015859105" description="Lipoprotein" evidence="1">
    <location>
        <begin position="23"/>
        <end position="348"/>
    </location>
</feature>
<accession>A0A2V1JZA9</accession>
<keyword evidence="1" id="KW-0732">Signal</keyword>
<protein>
    <recommendedName>
        <fullName evidence="4">Lipoprotein</fullName>
    </recommendedName>
</protein>
<dbReference type="PROSITE" id="PS51257">
    <property type="entry name" value="PROKAR_LIPOPROTEIN"/>
    <property type="match status" value="1"/>
</dbReference>
<sequence length="348" mass="38141">MTHKLWLVVAGCLLLGVLAACAGRGPARMFERTVEDRFSGELQVLSLRKLGSSEPLARWKGVYGLYVRDRADGEPFMVRLAQDDSAESLVPKVEAARREKNAFVQQQRQALASLRAAGLQGDFFSLKADSVYGKPRWNIAYFADMGALRHDQPLFGAAMARGLAGVMRAGLQPPPQIDIYPASARADYVDPLGKGYHGPIELIRGAPQTYMQSQDDGSTALWSLDTQAIAAPHIVSERQPALRTACYGAIDAMRARNAFFVQDGFYIVPSGNLYRDYGIPEKLRASGLRQGHTSFGLLDRVDGHMVLRGIVTQDAPGLDDPYAVAAVYEYEYAFATDTLQVRRLTPAA</sequence>